<comment type="caution">
    <text evidence="2">The sequence shown here is derived from an EMBL/GenBank/DDBJ whole genome shotgun (WGS) entry which is preliminary data.</text>
</comment>
<feature type="region of interest" description="Disordered" evidence="1">
    <location>
        <begin position="1"/>
        <end position="20"/>
    </location>
</feature>
<name>A0A427XDC7_9TREE</name>
<evidence type="ECO:0000313" key="3">
    <source>
        <dbReference type="Proteomes" id="UP000279236"/>
    </source>
</evidence>
<dbReference type="PANTHER" id="PTHR34407:SF1">
    <property type="entry name" value="SGNH HYDROLASE-TYPE ESTERASE DOMAIN-CONTAINING PROTEIN"/>
    <property type="match status" value="1"/>
</dbReference>
<dbReference type="EMBL" id="RSCE01000020">
    <property type="protein sequence ID" value="RSH76832.1"/>
    <property type="molecule type" value="Genomic_DNA"/>
</dbReference>
<dbReference type="PANTHER" id="PTHR34407">
    <property type="entry name" value="EXPRESSED PROTEIN"/>
    <property type="match status" value="1"/>
</dbReference>
<proteinExistence type="predicted"/>
<dbReference type="AlphaFoldDB" id="A0A427XDC7"/>
<sequence>MLRPRGGLAPASPTAEPDTPVTHYTAEFADEKSAQAAHAHAHIHEHARLSGDESPGLPDTPPRRTGGWRRKGGRFGLSQRAWLALTVVVGFILLTKLVLPSDSPKAPSTHHFTDDPSDLIPHDYLNASTTDQAPFEFCPVFGPGDAIAARRGQFELLRSRLYTGTGARVQRVLRKAMSGMPVTISVLGGSVSACQGAGDDPIAPECYPARFFQWWQSVFPHPSNELTNGANKRTDSAYYAYCASHHLPDKTDLVILEFDAADPNDPDWLSYFELLVRSILVRPDQPAVIILGHFSPQVQAQNGFAGPELLHNVVAQFYDVPHISAKGVMYDEYLEHPHRALQELYTDSQLANKEGHDLIADVLVSYIMGQICAGWSALLGHSFNVPSVNIKGDSVAGTPLLLGGVGLRPGSDADQQPEDGATDKSDLISHSANLGLEAPKMRLADRPNELKNFREIEPYCVSASDLVSPLPPSIFYGSGWATYHPPKNAVAEDRHYWYADQPTSRLRIPLRIGAGDVGIYFLQSPPDKPAGTVRCWIDDNHAGAKRLVGTAEVEEPIATLVMIDQGVSRGSHFAECVLEGELGGASAPFKILGIFTT</sequence>
<dbReference type="RefSeq" id="XP_028471979.1">
    <property type="nucleotide sequence ID" value="XM_028620763.1"/>
</dbReference>
<evidence type="ECO:0000313" key="2">
    <source>
        <dbReference type="EMBL" id="RSH76832.1"/>
    </source>
</evidence>
<feature type="region of interest" description="Disordered" evidence="1">
    <location>
        <begin position="406"/>
        <end position="426"/>
    </location>
</feature>
<dbReference type="OrthoDB" id="544608at2759"/>
<accession>A0A427XDC7</accession>
<feature type="region of interest" description="Disordered" evidence="1">
    <location>
        <begin position="35"/>
        <end position="71"/>
    </location>
</feature>
<dbReference type="STRING" id="105984.A0A427XDC7"/>
<dbReference type="Proteomes" id="UP000279236">
    <property type="component" value="Unassembled WGS sequence"/>
</dbReference>
<dbReference type="GeneID" id="39589776"/>
<feature type="compositionally biased region" description="Basic and acidic residues" evidence="1">
    <location>
        <begin position="42"/>
        <end position="51"/>
    </location>
</feature>
<gene>
    <name evidence="2" type="ORF">EHS24_005233</name>
</gene>
<evidence type="ECO:0008006" key="4">
    <source>
        <dbReference type="Google" id="ProtNLM"/>
    </source>
</evidence>
<protein>
    <recommendedName>
        <fullName evidence="4">Capsular associated protein</fullName>
    </recommendedName>
</protein>
<dbReference type="CDD" id="cd00229">
    <property type="entry name" value="SGNH_hydrolase"/>
    <property type="match status" value="1"/>
</dbReference>
<keyword evidence="3" id="KW-1185">Reference proteome</keyword>
<reference evidence="2 3" key="1">
    <citation type="submission" date="2018-11" db="EMBL/GenBank/DDBJ databases">
        <title>Genome sequence of Apiotrichum porosum DSM 27194.</title>
        <authorList>
            <person name="Aliyu H."/>
            <person name="Gorte O."/>
            <person name="Ochsenreither K."/>
        </authorList>
    </citation>
    <scope>NUCLEOTIDE SEQUENCE [LARGE SCALE GENOMIC DNA]</scope>
    <source>
        <strain evidence="2 3">DSM 27194</strain>
    </source>
</reference>
<organism evidence="2 3">
    <name type="scientific">Apiotrichum porosum</name>
    <dbReference type="NCBI Taxonomy" id="105984"/>
    <lineage>
        <taxon>Eukaryota</taxon>
        <taxon>Fungi</taxon>
        <taxon>Dikarya</taxon>
        <taxon>Basidiomycota</taxon>
        <taxon>Agaricomycotina</taxon>
        <taxon>Tremellomycetes</taxon>
        <taxon>Trichosporonales</taxon>
        <taxon>Trichosporonaceae</taxon>
        <taxon>Apiotrichum</taxon>
    </lineage>
</organism>
<dbReference type="SUPFAM" id="SSF52266">
    <property type="entry name" value="SGNH hydrolase"/>
    <property type="match status" value="1"/>
</dbReference>
<evidence type="ECO:0000256" key="1">
    <source>
        <dbReference type="SAM" id="MobiDB-lite"/>
    </source>
</evidence>